<keyword evidence="2" id="KW-0812">Transmembrane</keyword>
<feature type="signal peptide" evidence="3">
    <location>
        <begin position="1"/>
        <end position="24"/>
    </location>
</feature>
<keyword evidence="2" id="KW-1133">Transmembrane helix</keyword>
<sequence>MNAWRRTARTGCATLAVAFATVGAGVLPEPPDAAGPASGIVVTDELAESRTAETFVHAGPECLIARAEGALGVSFAALCPATPAPPPPPPPPSPSPTPTPPLPLPLKAAPAPPPTPLVTPEQPPGKEPPPPAPAPPARPAPAPPPPRAPASARHVVRRPYHQAVTKPAENGASLVTLTLVITAPAVLAAALLRPRGSGGGGGAAGGGS</sequence>
<feature type="chain" id="PRO_5046953022" evidence="3">
    <location>
        <begin position="25"/>
        <end position="208"/>
    </location>
</feature>
<feature type="transmembrane region" description="Helical" evidence="2">
    <location>
        <begin position="171"/>
        <end position="192"/>
    </location>
</feature>
<dbReference type="EMBL" id="JBIRRB010000001">
    <property type="protein sequence ID" value="MFI0909549.1"/>
    <property type="molecule type" value="Genomic_DNA"/>
</dbReference>
<accession>A0ABW7SZ53</accession>
<organism evidence="4 5">
    <name type="scientific">Streptomyces abikoensis</name>
    <dbReference type="NCBI Taxonomy" id="97398"/>
    <lineage>
        <taxon>Bacteria</taxon>
        <taxon>Bacillati</taxon>
        <taxon>Actinomycetota</taxon>
        <taxon>Actinomycetes</taxon>
        <taxon>Kitasatosporales</taxon>
        <taxon>Streptomycetaceae</taxon>
        <taxon>Streptomyces</taxon>
    </lineage>
</organism>
<feature type="region of interest" description="Disordered" evidence="1">
    <location>
        <begin position="84"/>
        <end position="171"/>
    </location>
</feature>
<evidence type="ECO:0000256" key="1">
    <source>
        <dbReference type="SAM" id="MobiDB-lite"/>
    </source>
</evidence>
<keyword evidence="3" id="KW-0732">Signal</keyword>
<evidence type="ECO:0000256" key="3">
    <source>
        <dbReference type="SAM" id="SignalP"/>
    </source>
</evidence>
<comment type="caution">
    <text evidence="4">The sequence shown here is derived from an EMBL/GenBank/DDBJ whole genome shotgun (WGS) entry which is preliminary data.</text>
</comment>
<gene>
    <name evidence="4" type="ORF">ACH4TF_03725</name>
</gene>
<name>A0ABW7SZ53_9ACTN</name>
<evidence type="ECO:0000313" key="4">
    <source>
        <dbReference type="EMBL" id="MFI0909549.1"/>
    </source>
</evidence>
<evidence type="ECO:0000313" key="5">
    <source>
        <dbReference type="Proteomes" id="UP001611162"/>
    </source>
</evidence>
<keyword evidence="5" id="KW-1185">Reference proteome</keyword>
<reference evidence="4 5" key="1">
    <citation type="submission" date="2024-10" db="EMBL/GenBank/DDBJ databases">
        <title>The Natural Products Discovery Center: Release of the First 8490 Sequenced Strains for Exploring Actinobacteria Biosynthetic Diversity.</title>
        <authorList>
            <person name="Kalkreuter E."/>
            <person name="Kautsar S.A."/>
            <person name="Yang D."/>
            <person name="Bader C.D."/>
            <person name="Teijaro C.N."/>
            <person name="Fluegel L."/>
            <person name="Davis C.M."/>
            <person name="Simpson J.R."/>
            <person name="Lauterbach L."/>
            <person name="Steele A.D."/>
            <person name="Gui C."/>
            <person name="Meng S."/>
            <person name="Li G."/>
            <person name="Viehrig K."/>
            <person name="Ye F."/>
            <person name="Su P."/>
            <person name="Kiefer A.F."/>
            <person name="Nichols A."/>
            <person name="Cepeda A.J."/>
            <person name="Yan W."/>
            <person name="Fan B."/>
            <person name="Jiang Y."/>
            <person name="Adhikari A."/>
            <person name="Zheng C.-J."/>
            <person name="Schuster L."/>
            <person name="Cowan T.M."/>
            <person name="Smanski M.J."/>
            <person name="Chevrette M.G."/>
            <person name="De Carvalho L.P.S."/>
            <person name="Shen B."/>
        </authorList>
    </citation>
    <scope>NUCLEOTIDE SEQUENCE [LARGE SCALE GENOMIC DNA]</scope>
    <source>
        <strain evidence="4 5">NPDC020979</strain>
    </source>
</reference>
<dbReference type="RefSeq" id="WP_397612071.1">
    <property type="nucleotide sequence ID" value="NZ_JBIRRB010000001.1"/>
</dbReference>
<proteinExistence type="predicted"/>
<keyword evidence="2" id="KW-0472">Membrane</keyword>
<evidence type="ECO:0000256" key="2">
    <source>
        <dbReference type="SAM" id="Phobius"/>
    </source>
</evidence>
<dbReference type="PRINTS" id="PR01217">
    <property type="entry name" value="PRICHEXTENSN"/>
</dbReference>
<protein>
    <submittedName>
        <fullName evidence="4">Uncharacterized protein</fullName>
    </submittedName>
</protein>
<feature type="compositionally biased region" description="Pro residues" evidence="1">
    <location>
        <begin position="84"/>
        <end position="148"/>
    </location>
</feature>
<dbReference type="Proteomes" id="UP001611162">
    <property type="component" value="Unassembled WGS sequence"/>
</dbReference>